<dbReference type="AlphaFoldDB" id="A0A0A9EWT9"/>
<reference evidence="1" key="1">
    <citation type="submission" date="2014-09" db="EMBL/GenBank/DDBJ databases">
        <authorList>
            <person name="Magalhaes I.L.F."/>
            <person name="Oliveira U."/>
            <person name="Santos F.R."/>
            <person name="Vidigal T.H.D.A."/>
            <person name="Brescovit A.D."/>
            <person name="Santos A.J."/>
        </authorList>
    </citation>
    <scope>NUCLEOTIDE SEQUENCE</scope>
    <source>
        <tissue evidence="1">Shoot tissue taken approximately 20 cm above the soil surface</tissue>
    </source>
</reference>
<evidence type="ECO:0000313" key="1">
    <source>
        <dbReference type="EMBL" id="JAE00503.1"/>
    </source>
</evidence>
<proteinExistence type="predicted"/>
<reference evidence="1" key="2">
    <citation type="journal article" date="2015" name="Data Brief">
        <title>Shoot transcriptome of the giant reed, Arundo donax.</title>
        <authorList>
            <person name="Barrero R.A."/>
            <person name="Guerrero F.D."/>
            <person name="Moolhuijzen P."/>
            <person name="Goolsby J.A."/>
            <person name="Tidwell J."/>
            <person name="Bellgard S.E."/>
            <person name="Bellgard M.I."/>
        </authorList>
    </citation>
    <scope>NUCLEOTIDE SEQUENCE</scope>
    <source>
        <tissue evidence="1">Shoot tissue taken approximately 20 cm above the soil surface</tissue>
    </source>
</reference>
<accession>A0A0A9EWT9</accession>
<sequence>MCFVFEDSIILPFYLGLRSDLGIAR</sequence>
<organism evidence="1">
    <name type="scientific">Arundo donax</name>
    <name type="common">Giant reed</name>
    <name type="synonym">Donax arundinaceus</name>
    <dbReference type="NCBI Taxonomy" id="35708"/>
    <lineage>
        <taxon>Eukaryota</taxon>
        <taxon>Viridiplantae</taxon>
        <taxon>Streptophyta</taxon>
        <taxon>Embryophyta</taxon>
        <taxon>Tracheophyta</taxon>
        <taxon>Spermatophyta</taxon>
        <taxon>Magnoliopsida</taxon>
        <taxon>Liliopsida</taxon>
        <taxon>Poales</taxon>
        <taxon>Poaceae</taxon>
        <taxon>PACMAD clade</taxon>
        <taxon>Arundinoideae</taxon>
        <taxon>Arundineae</taxon>
        <taxon>Arundo</taxon>
    </lineage>
</organism>
<name>A0A0A9EWT9_ARUDO</name>
<protein>
    <submittedName>
        <fullName evidence="1">Uncharacterized protein</fullName>
    </submittedName>
</protein>
<dbReference type="EMBL" id="GBRH01197393">
    <property type="protein sequence ID" value="JAE00503.1"/>
    <property type="molecule type" value="Transcribed_RNA"/>
</dbReference>